<evidence type="ECO:0000259" key="8">
    <source>
        <dbReference type="Pfam" id="PF00361"/>
    </source>
</evidence>
<feature type="transmembrane region" description="Helical" evidence="7">
    <location>
        <begin position="31"/>
        <end position="50"/>
    </location>
</feature>
<dbReference type="Proteomes" id="UP000808146">
    <property type="component" value="Unassembled WGS sequence"/>
</dbReference>
<feature type="transmembrane region" description="Helical" evidence="7">
    <location>
        <begin position="134"/>
        <end position="153"/>
    </location>
</feature>
<dbReference type="InterPro" id="IPR001750">
    <property type="entry name" value="ND/Mrp_TM"/>
</dbReference>
<keyword evidence="3 6" id="KW-0812">Transmembrane</keyword>
<gene>
    <name evidence="9" type="ORF">IPN75_01085</name>
</gene>
<feature type="transmembrane region" description="Helical" evidence="7">
    <location>
        <begin position="325"/>
        <end position="346"/>
    </location>
</feature>
<reference evidence="9" key="1">
    <citation type="submission" date="2020-10" db="EMBL/GenBank/DDBJ databases">
        <title>Connecting structure to function with the recovery of over 1000 high-quality activated sludge metagenome-assembled genomes encoding full-length rRNA genes using long-read sequencing.</title>
        <authorList>
            <person name="Singleton C.M."/>
            <person name="Petriglieri F."/>
            <person name="Kristensen J.M."/>
            <person name="Kirkegaard R.H."/>
            <person name="Michaelsen T.Y."/>
            <person name="Andersen M.H."/>
            <person name="Karst S.M."/>
            <person name="Dueholm M.S."/>
            <person name="Nielsen P.H."/>
            <person name="Albertsen M."/>
        </authorList>
    </citation>
    <scope>NUCLEOTIDE SEQUENCE</scope>
    <source>
        <strain evidence="9">OdNE_18-Q3-R46-58_BAT3C.305</strain>
    </source>
</reference>
<comment type="subcellular location">
    <subcellularLocation>
        <location evidence="1">Endomembrane system</location>
        <topology evidence="1">Multi-pass membrane protein</topology>
    </subcellularLocation>
    <subcellularLocation>
        <location evidence="6">Membrane</location>
        <topology evidence="6">Multi-pass membrane protein</topology>
    </subcellularLocation>
</comment>
<evidence type="ECO:0000256" key="2">
    <source>
        <dbReference type="ARBA" id="ARBA00009025"/>
    </source>
</evidence>
<dbReference type="GO" id="GO:0016020">
    <property type="term" value="C:membrane"/>
    <property type="evidence" value="ECO:0007669"/>
    <property type="project" value="UniProtKB-SubCell"/>
</dbReference>
<evidence type="ECO:0000313" key="9">
    <source>
        <dbReference type="EMBL" id="MBK8889056.1"/>
    </source>
</evidence>
<evidence type="ECO:0000256" key="7">
    <source>
        <dbReference type="SAM" id="Phobius"/>
    </source>
</evidence>
<accession>A0A9D7QGD0</accession>
<dbReference type="InterPro" id="IPR010227">
    <property type="entry name" value="NADH_Q_OxRdtase_chainM/4"/>
</dbReference>
<evidence type="ECO:0000256" key="1">
    <source>
        <dbReference type="ARBA" id="ARBA00004127"/>
    </source>
</evidence>
<dbReference type="Pfam" id="PF00361">
    <property type="entry name" value="Proton_antipo_M"/>
    <property type="match status" value="1"/>
</dbReference>
<feature type="transmembrane region" description="Helical" evidence="7">
    <location>
        <begin position="165"/>
        <end position="185"/>
    </location>
</feature>
<evidence type="ECO:0000256" key="6">
    <source>
        <dbReference type="RuleBase" id="RU000320"/>
    </source>
</evidence>
<name>A0A9D7QGD0_9RHOO</name>
<feature type="transmembrane region" description="Helical" evidence="7">
    <location>
        <begin position="80"/>
        <end position="102"/>
    </location>
</feature>
<dbReference type="EMBL" id="JADKBR010000001">
    <property type="protein sequence ID" value="MBK8889056.1"/>
    <property type="molecule type" value="Genomic_DNA"/>
</dbReference>
<dbReference type="AlphaFoldDB" id="A0A9D7QGD0"/>
<evidence type="ECO:0000313" key="10">
    <source>
        <dbReference type="Proteomes" id="UP000808146"/>
    </source>
</evidence>
<organism evidence="9 10">
    <name type="scientific">Candidatus Dechloromonas phosphorivorans</name>
    <dbReference type="NCBI Taxonomy" id="2899244"/>
    <lineage>
        <taxon>Bacteria</taxon>
        <taxon>Pseudomonadati</taxon>
        <taxon>Pseudomonadota</taxon>
        <taxon>Betaproteobacteria</taxon>
        <taxon>Rhodocyclales</taxon>
        <taxon>Azonexaceae</taxon>
        <taxon>Dechloromonas</taxon>
    </lineage>
</organism>
<evidence type="ECO:0000256" key="4">
    <source>
        <dbReference type="ARBA" id="ARBA00022989"/>
    </source>
</evidence>
<feature type="transmembrane region" description="Helical" evidence="7">
    <location>
        <begin position="272"/>
        <end position="291"/>
    </location>
</feature>
<dbReference type="GO" id="GO:0008137">
    <property type="term" value="F:NADH dehydrogenase (ubiquinone) activity"/>
    <property type="evidence" value="ECO:0007669"/>
    <property type="project" value="InterPro"/>
</dbReference>
<feature type="transmembrane region" description="Helical" evidence="7">
    <location>
        <begin position="6"/>
        <end position="24"/>
    </location>
</feature>
<feature type="transmembrane region" description="Helical" evidence="7">
    <location>
        <begin position="358"/>
        <end position="382"/>
    </location>
</feature>
<dbReference type="PANTHER" id="PTHR43507">
    <property type="entry name" value="NADH-UBIQUINONE OXIDOREDUCTASE CHAIN 4"/>
    <property type="match status" value="1"/>
</dbReference>
<feature type="transmembrane region" description="Helical" evidence="7">
    <location>
        <begin position="109"/>
        <end position="128"/>
    </location>
</feature>
<keyword evidence="9" id="KW-0560">Oxidoreductase</keyword>
<feature type="domain" description="NADH:quinone oxidoreductase/Mrp antiporter transmembrane" evidence="8">
    <location>
        <begin position="128"/>
        <end position="412"/>
    </location>
</feature>
<dbReference type="GO" id="GO:0015990">
    <property type="term" value="P:electron transport coupled proton transport"/>
    <property type="evidence" value="ECO:0007669"/>
    <property type="project" value="TreeGrafter"/>
</dbReference>
<dbReference type="GO" id="GO:0003954">
    <property type="term" value="F:NADH dehydrogenase activity"/>
    <property type="evidence" value="ECO:0007669"/>
    <property type="project" value="TreeGrafter"/>
</dbReference>
<proteinExistence type="inferred from homology"/>
<evidence type="ECO:0000256" key="3">
    <source>
        <dbReference type="ARBA" id="ARBA00022692"/>
    </source>
</evidence>
<dbReference type="GO" id="GO:0042773">
    <property type="term" value="P:ATP synthesis coupled electron transport"/>
    <property type="evidence" value="ECO:0007669"/>
    <property type="project" value="InterPro"/>
</dbReference>
<dbReference type="InterPro" id="IPR003918">
    <property type="entry name" value="NADH_UbQ_OxRdtase"/>
</dbReference>
<keyword evidence="4 7" id="KW-1133">Transmembrane helix</keyword>
<keyword evidence="5 7" id="KW-0472">Membrane</keyword>
<dbReference type="GO" id="GO:0012505">
    <property type="term" value="C:endomembrane system"/>
    <property type="evidence" value="ECO:0007669"/>
    <property type="project" value="UniProtKB-SubCell"/>
</dbReference>
<dbReference type="PRINTS" id="PR01437">
    <property type="entry name" value="NUOXDRDTASE4"/>
</dbReference>
<feature type="transmembrane region" description="Helical" evidence="7">
    <location>
        <begin position="445"/>
        <end position="464"/>
    </location>
</feature>
<sequence length="485" mass="50922">MNGHLLSLLVFLPLLGAVLVCLLPARATRGLTALVMLATLAAASAVLVAFDPGGPRFQLLERALWVASLNVHYQVGVDGLSVLFLPATALLFLGSLVASWNLVRDAPRLHYSLLLLLQCATLGIFCALDTVLFFFFWELTLLPIYFLLARWGVTAGSARVAARYFLIMLAGGVPLLIAFVLLAASQSVPTFDLLALLAVPLPRPTQLTFFLLCLIGFGVKVPLVPLHTWLPQFALAAPGSLTALLVGLKLGAYGLLRFAIPLAPAAAQDLHWLLAGLGIVTLIYGAVGILAQSNLRVGLAYASICHVGLAVLGLAAFTAQGVQGAVSLLLSFSVATGGAFVLLEFLRQRTGSADINSLGGAAQTMPLLASGFLICGLAGVGMPGTSSFPGEFMLILAALQSHAGAGMAALFGLAIAAAGFLSLYRKAFFGRATRREVLEAEDLRPREWAVLVILITLIGAIGIYPGPWLEIVRPAAEAWAAGVVR</sequence>
<dbReference type="GO" id="GO:0048039">
    <property type="term" value="F:ubiquinone binding"/>
    <property type="evidence" value="ECO:0007669"/>
    <property type="project" value="TreeGrafter"/>
</dbReference>
<feature type="transmembrane region" description="Helical" evidence="7">
    <location>
        <begin position="402"/>
        <end position="424"/>
    </location>
</feature>
<dbReference type="EC" id="1.6.5.-" evidence="9"/>
<evidence type="ECO:0000256" key="5">
    <source>
        <dbReference type="ARBA" id="ARBA00023136"/>
    </source>
</evidence>
<feature type="transmembrane region" description="Helical" evidence="7">
    <location>
        <begin position="205"/>
        <end position="223"/>
    </location>
</feature>
<feature type="transmembrane region" description="Helical" evidence="7">
    <location>
        <begin position="235"/>
        <end position="260"/>
    </location>
</feature>
<dbReference type="PANTHER" id="PTHR43507:SF1">
    <property type="entry name" value="NADH-UBIQUINONE OXIDOREDUCTASE CHAIN 4"/>
    <property type="match status" value="1"/>
</dbReference>
<protein>
    <submittedName>
        <fullName evidence="9">NADH-quinone oxidoreductase subunit M</fullName>
        <ecNumber evidence="9">1.6.5.-</ecNumber>
    </submittedName>
</protein>
<dbReference type="NCBIfam" id="TIGR01972">
    <property type="entry name" value="NDH_I_M"/>
    <property type="match status" value="1"/>
</dbReference>
<comment type="caution">
    <text evidence="9">The sequence shown here is derived from an EMBL/GenBank/DDBJ whole genome shotgun (WGS) entry which is preliminary data.</text>
</comment>
<feature type="transmembrane region" description="Helical" evidence="7">
    <location>
        <begin position="298"/>
        <end position="319"/>
    </location>
</feature>
<comment type="similarity">
    <text evidence="2">Belongs to the complex I subunit 4 family.</text>
</comment>